<feature type="compositionally biased region" description="Polar residues" evidence="16">
    <location>
        <begin position="1193"/>
        <end position="1216"/>
    </location>
</feature>
<dbReference type="SMART" id="SM00184">
    <property type="entry name" value="RING"/>
    <property type="match status" value="1"/>
</dbReference>
<feature type="compositionally biased region" description="Basic and acidic residues" evidence="16">
    <location>
        <begin position="741"/>
        <end position="754"/>
    </location>
</feature>
<dbReference type="SUPFAM" id="SSF57850">
    <property type="entry name" value="RING/U-box"/>
    <property type="match status" value="1"/>
</dbReference>
<dbReference type="InterPro" id="IPR001841">
    <property type="entry name" value="Znf_RING"/>
</dbReference>
<dbReference type="CDD" id="cd16574">
    <property type="entry name" value="RING-HC_Topors"/>
    <property type="match status" value="1"/>
</dbReference>
<evidence type="ECO:0000256" key="11">
    <source>
        <dbReference type="ARBA" id="ARBA00076856"/>
    </source>
</evidence>
<protein>
    <recommendedName>
        <fullName evidence="10">E3 ubiquitin-protein ligase Topors</fullName>
        <ecNumber evidence="2">2.3.2.27</ecNumber>
    </recommendedName>
    <alternativeName>
        <fullName evidence="11">RING-type E3 ubiquitin transferase Topors</fullName>
    </alternativeName>
    <alternativeName>
        <fullName evidence="13">SUMO1-protein E3 ligase Topors</fullName>
    </alternativeName>
    <alternativeName>
        <fullName evidence="12">Topoisomerase I-binding RING finger protein</fullName>
    </alternativeName>
    <alternativeName>
        <fullName evidence="14">Topoisomerase I-binding arginine/serine-rich protein</fullName>
    </alternativeName>
</protein>
<evidence type="ECO:0000256" key="7">
    <source>
        <dbReference type="ARBA" id="ARBA00022833"/>
    </source>
</evidence>
<dbReference type="EC" id="2.3.2.27" evidence="2"/>
<dbReference type="PANTHER" id="PTHR46077:SF1">
    <property type="entry name" value="TOP1 BINDING ARGININE_SERINE RICH PROTEIN, E3 UBIQUITIN LIGASE"/>
    <property type="match status" value="1"/>
</dbReference>
<evidence type="ECO:0000256" key="8">
    <source>
        <dbReference type="ARBA" id="ARBA00023015"/>
    </source>
</evidence>
<gene>
    <name evidence="18" type="ORF">C0Q70_15919</name>
</gene>
<feature type="compositionally biased region" description="Polar residues" evidence="16">
    <location>
        <begin position="404"/>
        <end position="419"/>
    </location>
</feature>
<feature type="compositionally biased region" description="Basic and acidic residues" evidence="16">
    <location>
        <begin position="569"/>
        <end position="581"/>
    </location>
</feature>
<dbReference type="GO" id="GO:0006513">
    <property type="term" value="P:protein monoubiquitination"/>
    <property type="evidence" value="ECO:0007669"/>
    <property type="project" value="TreeGrafter"/>
</dbReference>
<dbReference type="Proteomes" id="UP000245119">
    <property type="component" value="Linkage Group LG10"/>
</dbReference>
<dbReference type="GO" id="GO:0008270">
    <property type="term" value="F:zinc ion binding"/>
    <property type="evidence" value="ECO:0007669"/>
    <property type="project" value="UniProtKB-KW"/>
</dbReference>
<name>A0A2T7NND2_POMCA</name>
<keyword evidence="8" id="KW-0805">Transcription regulation</keyword>
<dbReference type="OrthoDB" id="365379at2759"/>
<dbReference type="PROSITE" id="PS00518">
    <property type="entry name" value="ZF_RING_1"/>
    <property type="match status" value="1"/>
</dbReference>
<dbReference type="GO" id="GO:0061630">
    <property type="term" value="F:ubiquitin protein ligase activity"/>
    <property type="evidence" value="ECO:0007669"/>
    <property type="project" value="UniProtKB-EC"/>
</dbReference>
<feature type="compositionally biased region" description="Low complexity" evidence="16">
    <location>
        <begin position="1325"/>
        <end position="1337"/>
    </location>
</feature>
<evidence type="ECO:0000256" key="6">
    <source>
        <dbReference type="ARBA" id="ARBA00022786"/>
    </source>
</evidence>
<keyword evidence="3" id="KW-0808">Transferase</keyword>
<keyword evidence="9" id="KW-0804">Transcription</keyword>
<reference evidence="18 19" key="1">
    <citation type="submission" date="2018-04" db="EMBL/GenBank/DDBJ databases">
        <title>The genome of golden apple snail Pomacea canaliculata provides insight into stress tolerance and invasive adaptation.</title>
        <authorList>
            <person name="Liu C."/>
            <person name="Liu B."/>
            <person name="Ren Y."/>
            <person name="Zhang Y."/>
            <person name="Wang H."/>
            <person name="Li S."/>
            <person name="Jiang F."/>
            <person name="Yin L."/>
            <person name="Zhang G."/>
            <person name="Qian W."/>
            <person name="Fan W."/>
        </authorList>
    </citation>
    <scope>NUCLEOTIDE SEQUENCE [LARGE SCALE GENOMIC DNA]</scope>
    <source>
        <strain evidence="18">SZHN2017</strain>
        <tissue evidence="18">Muscle</tissue>
    </source>
</reference>
<evidence type="ECO:0000256" key="1">
    <source>
        <dbReference type="ARBA" id="ARBA00000900"/>
    </source>
</evidence>
<evidence type="ECO:0000256" key="4">
    <source>
        <dbReference type="ARBA" id="ARBA00022723"/>
    </source>
</evidence>
<evidence type="ECO:0000256" key="12">
    <source>
        <dbReference type="ARBA" id="ARBA00076940"/>
    </source>
</evidence>
<feature type="region of interest" description="Disordered" evidence="16">
    <location>
        <begin position="1455"/>
        <end position="1588"/>
    </location>
</feature>
<feature type="compositionally biased region" description="Basic and acidic residues" evidence="16">
    <location>
        <begin position="764"/>
        <end position="780"/>
    </location>
</feature>
<dbReference type="Gene3D" id="3.30.40.10">
    <property type="entry name" value="Zinc/RING finger domain, C3HC4 (zinc finger)"/>
    <property type="match status" value="1"/>
</dbReference>
<evidence type="ECO:0000256" key="16">
    <source>
        <dbReference type="SAM" id="MobiDB-lite"/>
    </source>
</evidence>
<feature type="region of interest" description="Disordered" evidence="16">
    <location>
        <begin position="1298"/>
        <end position="1351"/>
    </location>
</feature>
<feature type="compositionally biased region" description="Polar residues" evidence="16">
    <location>
        <begin position="21"/>
        <end position="48"/>
    </location>
</feature>
<evidence type="ECO:0000313" key="19">
    <source>
        <dbReference type="Proteomes" id="UP000245119"/>
    </source>
</evidence>
<keyword evidence="6" id="KW-0833">Ubl conjugation pathway</keyword>
<evidence type="ECO:0000259" key="17">
    <source>
        <dbReference type="PROSITE" id="PS50089"/>
    </source>
</evidence>
<feature type="region of interest" description="Disordered" evidence="16">
    <location>
        <begin position="1"/>
        <end position="68"/>
    </location>
</feature>
<feature type="compositionally biased region" description="Acidic residues" evidence="16">
    <location>
        <begin position="1170"/>
        <end position="1191"/>
    </location>
</feature>
<organism evidence="18 19">
    <name type="scientific">Pomacea canaliculata</name>
    <name type="common">Golden apple snail</name>
    <dbReference type="NCBI Taxonomy" id="400727"/>
    <lineage>
        <taxon>Eukaryota</taxon>
        <taxon>Metazoa</taxon>
        <taxon>Spiralia</taxon>
        <taxon>Lophotrochozoa</taxon>
        <taxon>Mollusca</taxon>
        <taxon>Gastropoda</taxon>
        <taxon>Caenogastropoda</taxon>
        <taxon>Architaenioglossa</taxon>
        <taxon>Ampullarioidea</taxon>
        <taxon>Ampullariidae</taxon>
        <taxon>Pomacea</taxon>
    </lineage>
</organism>
<evidence type="ECO:0000256" key="3">
    <source>
        <dbReference type="ARBA" id="ARBA00022679"/>
    </source>
</evidence>
<feature type="compositionally biased region" description="Basic and acidic residues" evidence="16">
    <location>
        <begin position="1298"/>
        <end position="1320"/>
    </location>
</feature>
<comment type="caution">
    <text evidence="18">The sequence shown here is derived from an EMBL/GenBank/DDBJ whole genome shotgun (WGS) entry which is preliminary data.</text>
</comment>
<dbReference type="STRING" id="400727.A0A2T7NND2"/>
<evidence type="ECO:0000256" key="5">
    <source>
        <dbReference type="ARBA" id="ARBA00022771"/>
    </source>
</evidence>
<dbReference type="GO" id="GO:0000209">
    <property type="term" value="P:protein polyubiquitination"/>
    <property type="evidence" value="ECO:0007669"/>
    <property type="project" value="TreeGrafter"/>
</dbReference>
<keyword evidence="5 15" id="KW-0863">Zinc-finger</keyword>
<dbReference type="InterPro" id="IPR058746">
    <property type="entry name" value="Znf_RING-type_Topors"/>
</dbReference>
<keyword evidence="4" id="KW-0479">Metal-binding</keyword>
<feature type="region of interest" description="Disordered" evidence="16">
    <location>
        <begin position="481"/>
        <end position="798"/>
    </location>
</feature>
<feature type="compositionally biased region" description="Polar residues" evidence="16">
    <location>
        <begin position="428"/>
        <end position="438"/>
    </location>
</feature>
<evidence type="ECO:0000256" key="15">
    <source>
        <dbReference type="PROSITE-ProRule" id="PRU00175"/>
    </source>
</evidence>
<dbReference type="InterPro" id="IPR058745">
    <property type="entry name" value="PWI_Topors"/>
</dbReference>
<feature type="compositionally biased region" description="Polar residues" evidence="16">
    <location>
        <begin position="857"/>
        <end position="871"/>
    </location>
</feature>
<proteinExistence type="predicted"/>
<feature type="compositionally biased region" description="Basic residues" evidence="16">
    <location>
        <begin position="588"/>
        <end position="611"/>
    </location>
</feature>
<feature type="compositionally biased region" description="Basic and acidic residues" evidence="16">
    <location>
        <begin position="709"/>
        <end position="734"/>
    </location>
</feature>
<keyword evidence="7" id="KW-0862">Zinc</keyword>
<comment type="catalytic activity">
    <reaction evidence="1">
        <text>S-ubiquitinyl-[E2 ubiquitin-conjugating enzyme]-L-cysteine + [acceptor protein]-L-lysine = [E2 ubiquitin-conjugating enzyme]-L-cysteine + N(6)-ubiquitinyl-[acceptor protein]-L-lysine.</text>
        <dbReference type="EC" id="2.3.2.27"/>
    </reaction>
</comment>
<feature type="region of interest" description="Disordered" evidence="16">
    <location>
        <begin position="1270"/>
        <end position="1289"/>
    </location>
</feature>
<dbReference type="PANTHER" id="PTHR46077">
    <property type="entry name" value="E3 UBIQUITIN-PROTEIN LIGASE TOPORS"/>
    <property type="match status" value="1"/>
</dbReference>
<dbReference type="FunFam" id="3.30.40.10:FF:000136">
    <property type="entry name" value="E3 ubiquitin-protein ligase Topors"/>
    <property type="match status" value="1"/>
</dbReference>
<feature type="region of interest" description="Disordered" evidence="16">
    <location>
        <begin position="857"/>
        <end position="894"/>
    </location>
</feature>
<feature type="compositionally biased region" description="Basic and acidic residues" evidence="16">
    <location>
        <begin position="207"/>
        <end position="216"/>
    </location>
</feature>
<accession>A0A2T7NND2</accession>
<dbReference type="Pfam" id="PF26084">
    <property type="entry name" value="PWI_Topors"/>
    <property type="match status" value="1"/>
</dbReference>
<feature type="compositionally biased region" description="Low complexity" evidence="16">
    <location>
        <begin position="452"/>
        <end position="461"/>
    </location>
</feature>
<feature type="region of interest" description="Disordered" evidence="16">
    <location>
        <begin position="182"/>
        <end position="217"/>
    </location>
</feature>
<evidence type="ECO:0000313" key="18">
    <source>
        <dbReference type="EMBL" id="PVD22664.1"/>
    </source>
</evidence>
<dbReference type="InterPro" id="IPR018957">
    <property type="entry name" value="Znf_C3HC4_RING-type"/>
</dbReference>
<evidence type="ECO:0000256" key="14">
    <source>
        <dbReference type="ARBA" id="ARBA00079184"/>
    </source>
</evidence>
<feature type="compositionally biased region" description="Basic residues" evidence="16">
    <location>
        <begin position="631"/>
        <end position="648"/>
    </location>
</feature>
<feature type="compositionally biased region" description="Basic and acidic residues" evidence="16">
    <location>
        <begin position="1"/>
        <end position="19"/>
    </location>
</feature>
<feature type="region of interest" description="Disordered" evidence="16">
    <location>
        <begin position="1111"/>
        <end position="1216"/>
    </location>
</feature>
<feature type="compositionally biased region" description="Basic residues" evidence="16">
    <location>
        <begin position="661"/>
        <end position="675"/>
    </location>
</feature>
<feature type="compositionally biased region" description="Polar residues" evidence="16">
    <location>
        <begin position="881"/>
        <end position="891"/>
    </location>
</feature>
<dbReference type="InterPro" id="IPR013083">
    <property type="entry name" value="Znf_RING/FYVE/PHD"/>
</dbReference>
<feature type="compositionally biased region" description="Acidic residues" evidence="16">
    <location>
        <begin position="1459"/>
        <end position="1468"/>
    </location>
</feature>
<dbReference type="Pfam" id="PF00097">
    <property type="entry name" value="zf-C3HC4"/>
    <property type="match status" value="1"/>
</dbReference>
<dbReference type="EMBL" id="PZQS01000010">
    <property type="protein sequence ID" value="PVD22664.1"/>
    <property type="molecule type" value="Genomic_DNA"/>
</dbReference>
<evidence type="ECO:0000256" key="13">
    <source>
        <dbReference type="ARBA" id="ARBA00079040"/>
    </source>
</evidence>
<dbReference type="PROSITE" id="PS50089">
    <property type="entry name" value="ZF_RING_2"/>
    <property type="match status" value="1"/>
</dbReference>
<dbReference type="InterPro" id="IPR017907">
    <property type="entry name" value="Znf_RING_CS"/>
</dbReference>
<keyword evidence="19" id="KW-1185">Reference proteome</keyword>
<feature type="domain" description="RING-type" evidence="17">
    <location>
        <begin position="72"/>
        <end position="111"/>
    </location>
</feature>
<feature type="compositionally biased region" description="Polar residues" evidence="16">
    <location>
        <begin position="1136"/>
        <end position="1155"/>
    </location>
</feature>
<evidence type="ECO:0000256" key="10">
    <source>
        <dbReference type="ARBA" id="ARBA00071236"/>
    </source>
</evidence>
<feature type="compositionally biased region" description="Basic and acidic residues" evidence="16">
    <location>
        <begin position="374"/>
        <end position="384"/>
    </location>
</feature>
<evidence type="ECO:0000256" key="9">
    <source>
        <dbReference type="ARBA" id="ARBA00023163"/>
    </source>
</evidence>
<feature type="compositionally biased region" description="Basic and acidic residues" evidence="16">
    <location>
        <begin position="1124"/>
        <end position="1133"/>
    </location>
</feature>
<sequence length="1588" mass="173700">MSGAADKEGPPSQVRHEGSLHSMTKTAGDLTSDTAVSTDSAGQSQGDNSGVIDHEAGSSESPKPPGSPEPNCAICLGQLENKSFTDSCFHMFCFVCLQEWSKVKAECPLCKQPFKSIIHNVRSYNMYDQFYLEHRASPQQRPLNRWYWDRHAAFRFMIPFNVDHRYMRHRWDTNFHLRSHAHRTRSRPSDLEPSLMRPSRRGIRLQQSEESRERDPFSSSRHLVSTIDFRRRLYLNGYRVTGVQTSLRYRHISPEFFRNNPAQTHRLIPWLNRELNALLYGHESQVQFVLELIQDLIKRFAIDSEEFYQHVSPYIGRHTRHFMHEFLTFARSPYIMGVYDTKAIYQPSAQMISSSESSGDDSDVVVIDDDDAEEAGRPAHEQRGSEGAGSLRRSHGNEPPSVRQEFSSSFDQTPASSQLRMLLGGIGSANSSTNSGWDSPTPGPSWDLGATSSSPVNVVDSSDSEASTIINAVDLGLQDGAERGTADESGDGDEVIFVGYDKPWEERSPIQLSSGSDDESYSKFAKQLARNHKRRLAAASTGEDHRSQSRHRIRSRSPTPPSAYRRSRSPHERKSCGHREGSLSSTGCRHRSSSASSSHKRNDKKHRKHRPNSSEDSEVLTHSSSGGQGNGRRHHSRSRSSHKKRKRNRLEDEGQALDQPRKKKHKHKKKHKKHREKCESGQSKRYQHSHSTSTSSRRDACSIASSTEQESRREKSESEQSRRYEDSHSSRRDVCSTASSREQEIHRESSETCKKHPSGHKKSRLQDSGDGCRDGRHCTPERSQSSSKSSETDNNGQASTWSSLHLLLSTHHQSPPNHSASYFSFPSIDVSSRWENIGRASGQIDPPSSAMASQILQCENSSQEPVVITSSDESDQDYRSTEQSGEDNSGSELPVAQTVVVPCSSRLNVPTDGINFSSLADDGLRPSATMLGLTGAENNEDDVYIDVDSLSSSDKMSDTESDEILDVESVSEVEGDPQSDGRVHEVAEICAEPAEAVPLALSTNTDQATASAVSSPCPPVVEGILMKDVFMGVAHSSQLLSCQHSVAGFNLALVSQDFPLSHSQEQDQTVRSEEASSALNAYRESNAGILHQSAFQSSCHKVHLCTDMSAQGRQADGPAPKPCHSRDQNKEIPEGVTQSAAADSMTIGRQESAGSVTGGRQDGDVASSSNDEDASEDGELIIDENDSDEMESIATSSHLGGMSQSANHNVSTSSINGQADDVEEDAGYEDDETLACHSSSAPELLSENENEEETEMAIPLLARSNPLTSEVNAQDNTDNSPMCSSSRNCNLADDHQEICDSSSDRDAPDPTERKASDDHLSANMLSSTDFDLSSSSSDELDTTESHGSLSSMVDVPASSIGITAGTNICTVSQSQMFLLAQHQAHTLATTSNVRDLELSCFESIDADSSGNNESGPSNLEDYVSASFTFQEACEVDNSENQHLARAAPVACGGERDFEADSSSSDDELGSSVSNICDAEDNSQMGEPDAVSSSGANSFEESERYVQHGSQAGQGMEQLSMPDTGAQETGYVPFTSECQGIDADSSGNESRQWSDSSSEDDNESGVGSSGVNPDHYTSDPEETVDHASR</sequence>
<feature type="region of interest" description="Disordered" evidence="16">
    <location>
        <begin position="373"/>
        <end position="463"/>
    </location>
</feature>
<evidence type="ECO:0000256" key="2">
    <source>
        <dbReference type="ARBA" id="ARBA00012483"/>
    </source>
</evidence>